<dbReference type="Pfam" id="PF13279">
    <property type="entry name" value="4HBT_2"/>
    <property type="match status" value="1"/>
</dbReference>
<dbReference type="PANTHER" id="PTHR12475">
    <property type="match status" value="1"/>
</dbReference>
<reference evidence="3" key="3">
    <citation type="submission" date="2025-09" db="UniProtKB">
        <authorList>
            <consortium name="Ensembl"/>
        </authorList>
    </citation>
    <scope>IDENTIFICATION</scope>
</reference>
<evidence type="ECO:0000256" key="2">
    <source>
        <dbReference type="ARBA" id="ARBA00041112"/>
    </source>
</evidence>
<gene>
    <name evidence="3" type="primary">LOC114479526</name>
</gene>
<dbReference type="Ensembl" id="ENSGWIT00000027255.1">
    <property type="protein sequence ID" value="ENSGWIP00000024917.1"/>
    <property type="gene ID" value="ENSGWIG00000013191.1"/>
</dbReference>
<dbReference type="Gene3D" id="3.10.129.10">
    <property type="entry name" value="Hotdog Thioesterase"/>
    <property type="match status" value="1"/>
</dbReference>
<dbReference type="PANTHER" id="PTHR12475:SF4">
    <property type="entry name" value="PROTEIN THEM6"/>
    <property type="match status" value="1"/>
</dbReference>
<keyword evidence="4" id="KW-1185">Reference proteome</keyword>
<name>A0A8C5ERG6_GOUWI</name>
<dbReference type="Proteomes" id="UP000694680">
    <property type="component" value="Chromosome 17"/>
</dbReference>
<protein>
    <recommendedName>
        <fullName evidence="2">Protein THEM6</fullName>
    </recommendedName>
</protein>
<sequence>MIINLCVPQMFLLFLLLLLFVLLFSSLDVWYFLRGAQVFVWSCFQPRVKDVLSEQSVDGQVLLHDLDYMGHMNNSRYLRECDFARFHHYMRNGLFMASFRLGAKMVVGASTVRYRRSLAFRETFEIRTRVLGWDQKSFYLEQRFVSKKDNFVSAVMLCRQNVVHCSPEDILQVVGQEKIKSPEFSEDLKHWISFISANSQSLRAESGLKEE</sequence>
<dbReference type="CDD" id="cd00586">
    <property type="entry name" value="4HBT"/>
    <property type="match status" value="1"/>
</dbReference>
<accession>A0A8C5ERG6</accession>
<proteinExistence type="inferred from homology"/>
<organism evidence="3 4">
    <name type="scientific">Gouania willdenowi</name>
    <name type="common">Blunt-snouted clingfish</name>
    <name type="synonym">Lepadogaster willdenowi</name>
    <dbReference type="NCBI Taxonomy" id="441366"/>
    <lineage>
        <taxon>Eukaryota</taxon>
        <taxon>Metazoa</taxon>
        <taxon>Chordata</taxon>
        <taxon>Craniata</taxon>
        <taxon>Vertebrata</taxon>
        <taxon>Euteleostomi</taxon>
        <taxon>Actinopterygii</taxon>
        <taxon>Neopterygii</taxon>
        <taxon>Teleostei</taxon>
        <taxon>Neoteleostei</taxon>
        <taxon>Acanthomorphata</taxon>
        <taxon>Ovalentaria</taxon>
        <taxon>Blenniimorphae</taxon>
        <taxon>Blenniiformes</taxon>
        <taxon>Gobiesocoidei</taxon>
        <taxon>Gobiesocidae</taxon>
        <taxon>Gobiesocinae</taxon>
        <taxon>Gouania</taxon>
    </lineage>
</organism>
<evidence type="ECO:0000313" key="4">
    <source>
        <dbReference type="Proteomes" id="UP000694680"/>
    </source>
</evidence>
<reference evidence="3" key="2">
    <citation type="submission" date="2025-08" db="UniProtKB">
        <authorList>
            <consortium name="Ensembl"/>
        </authorList>
    </citation>
    <scope>IDENTIFICATION</scope>
</reference>
<dbReference type="InterPro" id="IPR051490">
    <property type="entry name" value="THEM6_lcsJ_thioesterase"/>
</dbReference>
<evidence type="ECO:0000313" key="3">
    <source>
        <dbReference type="Ensembl" id="ENSGWIP00000024917.1"/>
    </source>
</evidence>
<reference evidence="3" key="1">
    <citation type="submission" date="2020-06" db="EMBL/GenBank/DDBJ databases">
        <authorList>
            <consortium name="Wellcome Sanger Institute Data Sharing"/>
        </authorList>
    </citation>
    <scope>NUCLEOTIDE SEQUENCE [LARGE SCALE GENOMIC DNA]</scope>
</reference>
<comment type="similarity">
    <text evidence="1">Belongs to the THEM6 family.</text>
</comment>
<evidence type="ECO:0000256" key="1">
    <source>
        <dbReference type="ARBA" id="ARBA00038228"/>
    </source>
</evidence>
<dbReference type="AlphaFoldDB" id="A0A8C5ERG6"/>
<dbReference type="InterPro" id="IPR029069">
    <property type="entry name" value="HotDog_dom_sf"/>
</dbReference>
<dbReference type="SUPFAM" id="SSF54637">
    <property type="entry name" value="Thioesterase/thiol ester dehydrase-isomerase"/>
    <property type="match status" value="1"/>
</dbReference>